<comment type="caution">
    <text evidence="1">The sequence shown here is derived from an EMBL/GenBank/DDBJ whole genome shotgun (WGS) entry which is preliminary data.</text>
</comment>
<proteinExistence type="predicted"/>
<evidence type="ECO:0000313" key="2">
    <source>
        <dbReference type="Proteomes" id="UP001519296"/>
    </source>
</evidence>
<accession>A0ABS5B3L9</accession>
<reference evidence="1 2" key="1">
    <citation type="submission" date="2018-02" db="EMBL/GenBank/DDBJ databases">
        <title>Draft genome sequence of Streptococcus oricebi CCUG 70868T type strain.</title>
        <authorList>
            <person name="Mendez V."/>
            <person name="Salva-Serra F."/>
            <person name="Jaen-Luchoro D."/>
            <person name="Gonzales-Siles L."/>
            <person name="Karlsson R."/>
            <person name="Engstrom-Jakobsson H."/>
            <person name="Busquets A."/>
            <person name="Gomila M."/>
            <person name="Pineiro-Iglesias B."/>
            <person name="Bennasar-Figueras A."/>
            <person name="Seeger M."/>
            <person name="Moore E."/>
        </authorList>
    </citation>
    <scope>NUCLEOTIDE SEQUENCE [LARGE SCALE GENOMIC DNA]</scope>
    <source>
        <strain evidence="1 2">CCUG 70868</strain>
    </source>
</reference>
<organism evidence="1 2">
    <name type="scientific">Streptococcus oricebi</name>
    <dbReference type="NCBI Taxonomy" id="1547447"/>
    <lineage>
        <taxon>Bacteria</taxon>
        <taxon>Bacillati</taxon>
        <taxon>Bacillota</taxon>
        <taxon>Bacilli</taxon>
        <taxon>Lactobacillales</taxon>
        <taxon>Streptococcaceae</taxon>
        <taxon>Streptococcus</taxon>
    </lineage>
</organism>
<dbReference type="EMBL" id="PRDG01000001">
    <property type="protein sequence ID" value="MBP2622564.1"/>
    <property type="molecule type" value="Genomic_DNA"/>
</dbReference>
<keyword evidence="2" id="KW-1185">Reference proteome</keyword>
<protein>
    <submittedName>
        <fullName evidence="1">Uncharacterized protein</fullName>
    </submittedName>
</protein>
<sequence length="102" mass="11207">MQIINDPDLSKDEMYELHRQLMKNQERIAIQALVAAKKSLFLAEKNKLDSRLEGLANELQSFTATSLPASLEAGFEGQAAQAAKSYLGGLARPSFSNPIQEV</sequence>
<dbReference type="Proteomes" id="UP001519296">
    <property type="component" value="Unassembled WGS sequence"/>
</dbReference>
<evidence type="ECO:0000313" key="1">
    <source>
        <dbReference type="EMBL" id="MBP2622564.1"/>
    </source>
</evidence>
<dbReference type="RefSeq" id="WP_209626561.1">
    <property type="nucleotide sequence ID" value="NZ_PRDG01000001.1"/>
</dbReference>
<name>A0ABS5B3L9_9STRE</name>
<gene>
    <name evidence="1" type="ORF">C4K46_01270</name>
</gene>